<evidence type="ECO:0000256" key="5">
    <source>
        <dbReference type="SAM" id="Phobius"/>
    </source>
</evidence>
<dbReference type="PROSITE" id="PS00131">
    <property type="entry name" value="CARBOXYPEPT_SER_SER"/>
    <property type="match status" value="1"/>
</dbReference>
<organism evidence="8 9">
    <name type="scientific">Hibiscus syriacus</name>
    <name type="common">Rose of Sharon</name>
    <dbReference type="NCBI Taxonomy" id="106335"/>
    <lineage>
        <taxon>Eukaryota</taxon>
        <taxon>Viridiplantae</taxon>
        <taxon>Streptophyta</taxon>
        <taxon>Embryophyta</taxon>
        <taxon>Tracheophyta</taxon>
        <taxon>Spermatophyta</taxon>
        <taxon>Magnoliopsida</taxon>
        <taxon>eudicotyledons</taxon>
        <taxon>Gunneridae</taxon>
        <taxon>Pentapetalae</taxon>
        <taxon>rosids</taxon>
        <taxon>malvids</taxon>
        <taxon>Malvales</taxon>
        <taxon>Malvaceae</taxon>
        <taxon>Malvoideae</taxon>
        <taxon>Hibiscus</taxon>
    </lineage>
</organism>
<gene>
    <name evidence="8" type="ORF">F3Y22_tig00111506pilonHSYRG00070</name>
</gene>
<dbReference type="SUPFAM" id="SSF53474">
    <property type="entry name" value="alpha/beta-Hydrolases"/>
    <property type="match status" value="1"/>
</dbReference>
<evidence type="ECO:0000256" key="3">
    <source>
        <dbReference type="ARBA" id="ARBA00022525"/>
    </source>
</evidence>
<name>A0A6A2YJH1_HIBSY</name>
<protein>
    <submittedName>
        <fullName evidence="8">Serine carboxypeptidase-like 40</fullName>
    </submittedName>
</protein>
<evidence type="ECO:0000256" key="4">
    <source>
        <dbReference type="SAM" id="MobiDB-lite"/>
    </source>
</evidence>
<sequence length="940" mass="104179">MALVLLAHATLPMELLSYAIIVAAQLINKLPTKVLQGLSPTEKLLGKKPNYSELKVFGCQCFPHLRPFQTHKLAFWSQPCTYLGVSPQHKGFLCLAADGKIYVSRHVVFNETMFPFVGKSAPVKSRVIQNHRSQPIEIVSNKQFAPVQQPTHSGTPDSIESGETLPLNMEGVSESLNSPTEVGTGFTPESGYTEGAVQESSSVVASNRDTSEINGNFEANSKIPASEAIPSSEDNDNYEIPPAGGRSHTNIHPMLTRDKCGIYKPKAYSSQFDEVVPSTIDEALQSPKWDAAVQEEYDALKINGTWTLVKLPSGRVVVGCKWFVKVKRNPNGSVHRYKARLVAKGFSQVPGYDYLDTFSPIVKFTTLNVILSVAVTNNWELRHVDINNAFLNRDLREAIFIQQPPGFEQSAADGVPLVCQLQKWCRGALMLSQKKFILELLRKIGMENSSPCATPMVLTPKPELAFSVGKGAQFMHAPHASHLPAVKRIRRYLAGTLEYGLVFLSSKARYAVSAFADADWVANVSDRRSVSGFGVFLDNHLVAWSSKKQKTVSRSTMEAEYKSLADNTAEVTWISTLIDELGLKQHGKSVIWCDNTGAVAMSANPVYQSQSKHVDLDVHFVREKKQTEALTHLYMNKTRASSGIDKSHLKPIHHINKTSVHPQQGMKGKDIIQMLPRQPRVSLEQYGGYVIVDKSVSRALYYYFMEAQHYAKESLPLLLWLNGGPGCSSLAYGAMEELGPSGFIAMEKHFTKIDTHGTMSPAGIGFSYSNTTSDYDKSGDSKTAVDNYVFLLNWLERFPEYKNREFYIAGESYAGHYVPQLAHTILQHNIKANQTLINLKGILVANFDPCSDDCVHAYLNRADVQEAMHANVGGYTEVYKGGLTSATERGAGHQVPSFQPKRALSLIWHFLPGDLTLLAISSFIVSIVFNRSRFRENCIS</sequence>
<dbReference type="EMBL" id="VEPZ02001358">
    <property type="protein sequence ID" value="KAE8677467.1"/>
    <property type="molecule type" value="Genomic_DNA"/>
</dbReference>
<comment type="caution">
    <text evidence="8">The sequence shown here is derived from an EMBL/GenBank/DDBJ whole genome shotgun (WGS) entry which is preliminary data.</text>
</comment>
<dbReference type="InterPro" id="IPR018202">
    <property type="entry name" value="Ser_caboxypep_ser_AS"/>
</dbReference>
<dbReference type="Pfam" id="PF00450">
    <property type="entry name" value="Peptidase_S10"/>
    <property type="match status" value="2"/>
</dbReference>
<evidence type="ECO:0000313" key="8">
    <source>
        <dbReference type="EMBL" id="KAE8677467.1"/>
    </source>
</evidence>
<feature type="compositionally biased region" description="Polar residues" evidence="4">
    <location>
        <begin position="145"/>
        <end position="158"/>
    </location>
</feature>
<proteinExistence type="inferred from homology"/>
<evidence type="ECO:0000259" key="6">
    <source>
        <dbReference type="Pfam" id="PF07727"/>
    </source>
</evidence>
<keyword evidence="5" id="KW-0472">Membrane</keyword>
<dbReference type="PANTHER" id="PTHR11439:SF450">
    <property type="entry name" value="REVERSE TRANSCRIPTASE TY1_COPIA-TYPE DOMAIN-CONTAINING PROTEIN"/>
    <property type="match status" value="1"/>
</dbReference>
<dbReference type="PANTHER" id="PTHR11439">
    <property type="entry name" value="GAG-POL-RELATED RETROTRANSPOSON"/>
    <property type="match status" value="1"/>
</dbReference>
<keyword evidence="5" id="KW-1133">Transmembrane helix</keyword>
<dbReference type="CDD" id="cd09272">
    <property type="entry name" value="RNase_HI_RT_Ty1"/>
    <property type="match status" value="1"/>
</dbReference>
<dbReference type="PRINTS" id="PR00724">
    <property type="entry name" value="CRBOXYPTASEC"/>
</dbReference>
<keyword evidence="9" id="KW-1185">Reference proteome</keyword>
<comment type="similarity">
    <text evidence="2">Belongs to the peptidase S10 family.</text>
</comment>
<feature type="region of interest" description="Disordered" evidence="4">
    <location>
        <begin position="170"/>
        <end position="206"/>
    </location>
</feature>
<feature type="transmembrane region" description="Helical" evidence="5">
    <location>
        <begin position="906"/>
        <end position="929"/>
    </location>
</feature>
<feature type="region of interest" description="Disordered" evidence="4">
    <location>
        <begin position="145"/>
        <end position="164"/>
    </location>
</feature>
<dbReference type="InterPro" id="IPR001563">
    <property type="entry name" value="Peptidase_S10"/>
</dbReference>
<evidence type="ECO:0000256" key="2">
    <source>
        <dbReference type="ARBA" id="ARBA00009431"/>
    </source>
</evidence>
<evidence type="ECO:0000259" key="7">
    <source>
        <dbReference type="Pfam" id="PF25597"/>
    </source>
</evidence>
<dbReference type="AlphaFoldDB" id="A0A6A2YJH1"/>
<keyword evidence="5" id="KW-0812">Transmembrane</keyword>
<feature type="domain" description="Reverse transcriptase Ty1/copia-type" evidence="6">
    <location>
        <begin position="303"/>
        <end position="423"/>
    </location>
</feature>
<dbReference type="Proteomes" id="UP000436088">
    <property type="component" value="Unassembled WGS sequence"/>
</dbReference>
<dbReference type="InterPro" id="IPR013103">
    <property type="entry name" value="RVT_2"/>
</dbReference>
<dbReference type="GO" id="GO:0006508">
    <property type="term" value="P:proteolysis"/>
    <property type="evidence" value="ECO:0007669"/>
    <property type="project" value="InterPro"/>
</dbReference>
<accession>A0A6A2YJH1</accession>
<dbReference type="Gene3D" id="6.10.250.940">
    <property type="match status" value="1"/>
</dbReference>
<evidence type="ECO:0000256" key="1">
    <source>
        <dbReference type="ARBA" id="ARBA00004613"/>
    </source>
</evidence>
<dbReference type="Gene3D" id="3.40.50.12670">
    <property type="match status" value="1"/>
</dbReference>
<dbReference type="InterPro" id="IPR029058">
    <property type="entry name" value="AB_hydrolase_fold"/>
</dbReference>
<reference evidence="8" key="1">
    <citation type="submission" date="2019-09" db="EMBL/GenBank/DDBJ databases">
        <title>Draft genome information of white flower Hibiscus syriacus.</title>
        <authorList>
            <person name="Kim Y.-M."/>
        </authorList>
    </citation>
    <scope>NUCLEOTIDE SEQUENCE [LARGE SCALE GENOMIC DNA]</scope>
    <source>
        <strain evidence="8">YM2019G1</strain>
    </source>
</reference>
<keyword evidence="3" id="KW-0964">Secreted</keyword>
<dbReference type="GO" id="GO:0005576">
    <property type="term" value="C:extracellular region"/>
    <property type="evidence" value="ECO:0007669"/>
    <property type="project" value="UniProtKB-SubCell"/>
</dbReference>
<dbReference type="GO" id="GO:0004185">
    <property type="term" value="F:serine-type carboxypeptidase activity"/>
    <property type="evidence" value="ECO:0007669"/>
    <property type="project" value="InterPro"/>
</dbReference>
<feature type="domain" description="Retroviral polymerase SH3-like" evidence="7">
    <location>
        <begin position="59"/>
        <end position="118"/>
    </location>
</feature>
<dbReference type="Pfam" id="PF25597">
    <property type="entry name" value="SH3_retrovirus"/>
    <property type="match status" value="1"/>
</dbReference>
<evidence type="ECO:0000313" key="9">
    <source>
        <dbReference type="Proteomes" id="UP000436088"/>
    </source>
</evidence>
<dbReference type="InterPro" id="IPR057670">
    <property type="entry name" value="SH3_retrovirus"/>
</dbReference>
<dbReference type="Pfam" id="PF07727">
    <property type="entry name" value="RVT_2"/>
    <property type="match status" value="1"/>
</dbReference>
<dbReference type="Gene3D" id="3.40.50.1820">
    <property type="entry name" value="alpha/beta hydrolase"/>
    <property type="match status" value="1"/>
</dbReference>
<comment type="subcellular location">
    <subcellularLocation>
        <location evidence="1">Secreted</location>
    </subcellularLocation>
</comment>